<keyword evidence="2" id="KW-0430">Lectin</keyword>
<dbReference type="SUPFAM" id="SSF51101">
    <property type="entry name" value="Mannose-binding lectins"/>
    <property type="match status" value="1"/>
</dbReference>
<reference evidence="4" key="3">
    <citation type="submission" date="2025-09" db="UniProtKB">
        <authorList>
            <consortium name="Ensembl"/>
        </authorList>
    </citation>
    <scope>IDENTIFICATION</scope>
</reference>
<evidence type="ECO:0000256" key="1">
    <source>
        <dbReference type="ARBA" id="ARBA00022729"/>
    </source>
</evidence>
<sequence>NHRKHYHSLSQNVDAHWNNLCLTCLRKITNQTIQPHYSFSPSVGSGGGTSFAITGEDRITAVRVWDTYSGHIIGIQFRYGFVWSSIAGFSYGDLHELDLFDDEAIIQISGKYSHYVQSVVFNTNMGRSLFAGQPAGTSFNMYPENSQAELRFVSGRVHGGITSLGAHWAVFDPNYNNTEH</sequence>
<dbReference type="GO" id="GO:0030246">
    <property type="term" value="F:carbohydrate binding"/>
    <property type="evidence" value="ECO:0007669"/>
    <property type="project" value="UniProtKB-KW"/>
</dbReference>
<dbReference type="PROSITE" id="PS51752">
    <property type="entry name" value="JACALIN_LECTIN"/>
    <property type="match status" value="1"/>
</dbReference>
<dbReference type="PANTHER" id="PTHR33589:SF3">
    <property type="entry name" value="ZYMOGEN GRANULE MEMBRANE PROTEIN 16-LIKE"/>
    <property type="match status" value="1"/>
</dbReference>
<reference evidence="5" key="1">
    <citation type="submission" date="2020-03" db="EMBL/GenBank/DDBJ databases">
        <title>Evolution of repeat sequences and sex chromosomes of tilapia species revealed by chromosome-level genomes.</title>
        <authorList>
            <person name="Xu L."/>
            <person name="Tao W."/>
            <person name="Wang D."/>
            <person name="Zhou Q."/>
        </authorList>
    </citation>
    <scope>NUCLEOTIDE SEQUENCE [LARGE SCALE GENOMIC DNA]</scope>
    <source>
        <strain evidence="5">Israel</strain>
    </source>
</reference>
<dbReference type="Pfam" id="PF01419">
    <property type="entry name" value="Jacalin"/>
    <property type="match status" value="1"/>
</dbReference>
<dbReference type="KEGG" id="oau:116318930"/>
<evidence type="ECO:0000256" key="2">
    <source>
        <dbReference type="ARBA" id="ARBA00022734"/>
    </source>
</evidence>
<feature type="domain" description="Jacalin-type lectin" evidence="3">
    <location>
        <begin position="37"/>
        <end position="170"/>
    </location>
</feature>
<keyword evidence="5" id="KW-1185">Reference proteome</keyword>
<dbReference type="GeneID" id="116318930"/>
<dbReference type="Gene3D" id="2.100.10.30">
    <property type="entry name" value="Jacalin-like lectin domain"/>
    <property type="match status" value="1"/>
</dbReference>
<reference evidence="4" key="2">
    <citation type="submission" date="2025-08" db="UniProtKB">
        <authorList>
            <consortium name="Ensembl"/>
        </authorList>
    </citation>
    <scope>IDENTIFICATION</scope>
</reference>
<dbReference type="RefSeq" id="XP_031593976.2">
    <property type="nucleotide sequence ID" value="XM_031738116.2"/>
</dbReference>
<dbReference type="Proteomes" id="UP000472276">
    <property type="component" value="Unassembled WGS sequence"/>
</dbReference>
<organism evidence="4 5">
    <name type="scientific">Oreochromis aureus</name>
    <name type="common">Israeli tilapia</name>
    <name type="synonym">Chromis aureus</name>
    <dbReference type="NCBI Taxonomy" id="47969"/>
    <lineage>
        <taxon>Eukaryota</taxon>
        <taxon>Metazoa</taxon>
        <taxon>Chordata</taxon>
        <taxon>Craniata</taxon>
        <taxon>Vertebrata</taxon>
        <taxon>Euteleostomi</taxon>
        <taxon>Actinopterygii</taxon>
        <taxon>Neopterygii</taxon>
        <taxon>Teleostei</taxon>
        <taxon>Neoteleostei</taxon>
        <taxon>Acanthomorphata</taxon>
        <taxon>Ovalentaria</taxon>
        <taxon>Cichlomorphae</taxon>
        <taxon>Cichliformes</taxon>
        <taxon>Cichlidae</taxon>
        <taxon>African cichlids</taxon>
        <taxon>Pseudocrenilabrinae</taxon>
        <taxon>Oreochromini</taxon>
        <taxon>Oreochromis</taxon>
    </lineage>
</organism>
<gene>
    <name evidence="4" type="primary">LOC116318930</name>
</gene>
<dbReference type="PANTHER" id="PTHR33589">
    <property type="entry name" value="OS11G0524900 PROTEIN"/>
    <property type="match status" value="1"/>
</dbReference>
<evidence type="ECO:0000313" key="5">
    <source>
        <dbReference type="Proteomes" id="UP000472276"/>
    </source>
</evidence>
<name>A0AAZ1XVJ5_OREAU</name>
<dbReference type="InterPro" id="IPR036404">
    <property type="entry name" value="Jacalin-like_lectin_dom_sf"/>
</dbReference>
<protein>
    <recommendedName>
        <fullName evidence="3">Jacalin-type lectin domain-containing protein</fullName>
    </recommendedName>
</protein>
<dbReference type="SMART" id="SM00915">
    <property type="entry name" value="Jacalin"/>
    <property type="match status" value="1"/>
</dbReference>
<dbReference type="AlphaFoldDB" id="A0AAZ1XVJ5"/>
<keyword evidence="1" id="KW-0732">Signal</keyword>
<accession>A0AAZ1XVJ5</accession>
<dbReference type="Ensembl" id="ENSOABT00000083860.1">
    <property type="protein sequence ID" value="ENSOABP00000071582.1"/>
    <property type="gene ID" value="ENSOABG00000038226.1"/>
</dbReference>
<dbReference type="InterPro" id="IPR001229">
    <property type="entry name" value="Jacalin-like_lectin_dom"/>
</dbReference>
<evidence type="ECO:0000259" key="3">
    <source>
        <dbReference type="PROSITE" id="PS51752"/>
    </source>
</evidence>
<evidence type="ECO:0000313" key="4">
    <source>
        <dbReference type="Ensembl" id="ENSOABP00000071582.1"/>
    </source>
</evidence>
<proteinExistence type="predicted"/>
<dbReference type="InterPro" id="IPR052321">
    <property type="entry name" value="PolyBind_ProtTraffic"/>
</dbReference>